<dbReference type="SUPFAM" id="SSF51735">
    <property type="entry name" value="NAD(P)-binding Rossmann-fold domains"/>
    <property type="match status" value="1"/>
</dbReference>
<evidence type="ECO:0000256" key="8">
    <source>
        <dbReference type="PIRSR" id="PIRSR601088-3"/>
    </source>
</evidence>
<dbReference type="GO" id="GO:0004553">
    <property type="term" value="F:hydrolase activity, hydrolyzing O-glycosyl compounds"/>
    <property type="evidence" value="ECO:0007669"/>
    <property type="project" value="InterPro"/>
</dbReference>
<dbReference type="Proteomes" id="UP000646244">
    <property type="component" value="Unassembled WGS sequence"/>
</dbReference>
<evidence type="ECO:0000256" key="10">
    <source>
        <dbReference type="RuleBase" id="RU361152"/>
    </source>
</evidence>
<gene>
    <name evidence="12" type="ORF">GCM10010507_27830</name>
</gene>
<protein>
    <submittedName>
        <fullName evidence="12">6-phospho-beta-glucosidase</fullName>
    </submittedName>
</protein>
<accession>A0A918TL07</accession>
<feature type="binding site" evidence="8">
    <location>
        <position position="194"/>
    </location>
    <ligand>
        <name>Mn(2+)</name>
        <dbReference type="ChEBI" id="CHEBI:29035"/>
    </ligand>
</feature>
<feature type="binding site" evidence="7">
    <location>
        <position position="90"/>
    </location>
    <ligand>
        <name>substrate</name>
    </ligand>
</feature>
<dbReference type="GO" id="GO:0005975">
    <property type="term" value="P:carbohydrate metabolic process"/>
    <property type="evidence" value="ECO:0007669"/>
    <property type="project" value="InterPro"/>
</dbReference>
<dbReference type="InterPro" id="IPR022616">
    <property type="entry name" value="Glyco_hydro_4_C"/>
</dbReference>
<evidence type="ECO:0000256" key="2">
    <source>
        <dbReference type="ARBA" id="ARBA00022723"/>
    </source>
</evidence>
<evidence type="ECO:0000259" key="11">
    <source>
        <dbReference type="Pfam" id="PF11975"/>
    </source>
</evidence>
<comment type="cofactor">
    <cofactor evidence="10">
        <name>NAD(+)</name>
        <dbReference type="ChEBI" id="CHEBI:57540"/>
    </cofactor>
    <text evidence="10">Binds 1 NAD(+) per subunit.</text>
</comment>
<dbReference type="EMBL" id="BMVB01000008">
    <property type="protein sequence ID" value="GHC50459.1"/>
    <property type="molecule type" value="Genomic_DNA"/>
</dbReference>
<evidence type="ECO:0000256" key="3">
    <source>
        <dbReference type="ARBA" id="ARBA00022801"/>
    </source>
</evidence>
<feature type="binding site" evidence="7">
    <location>
        <position position="261"/>
    </location>
    <ligand>
        <name>substrate</name>
    </ligand>
</feature>
<proteinExistence type="inferred from homology"/>
<keyword evidence="8" id="KW-0533">Nickel</keyword>
<keyword evidence="8" id="KW-0408">Iron</keyword>
<evidence type="ECO:0000256" key="7">
    <source>
        <dbReference type="PIRSR" id="PIRSR601088-2"/>
    </source>
</evidence>
<dbReference type="Pfam" id="PF02056">
    <property type="entry name" value="Glyco_hydro_4"/>
    <property type="match status" value="1"/>
</dbReference>
<evidence type="ECO:0000256" key="1">
    <source>
        <dbReference type="ARBA" id="ARBA00010141"/>
    </source>
</evidence>
<evidence type="ECO:0000256" key="5">
    <source>
        <dbReference type="ARBA" id="ARBA00023211"/>
    </source>
</evidence>
<organism evidence="12 13">
    <name type="scientific">Streptomyces cinnamoneus</name>
    <name type="common">Streptoverticillium cinnamoneum</name>
    <dbReference type="NCBI Taxonomy" id="53446"/>
    <lineage>
        <taxon>Bacteria</taxon>
        <taxon>Bacillati</taxon>
        <taxon>Actinomycetota</taxon>
        <taxon>Actinomycetes</taxon>
        <taxon>Kitasatosporales</taxon>
        <taxon>Streptomycetaceae</taxon>
        <taxon>Streptomyces</taxon>
        <taxon>Streptomyces cinnamoneus group</taxon>
    </lineage>
</organism>
<dbReference type="GO" id="GO:0046872">
    <property type="term" value="F:metal ion binding"/>
    <property type="evidence" value="ECO:0007669"/>
    <property type="project" value="UniProtKB-KW"/>
</dbReference>
<evidence type="ECO:0000256" key="4">
    <source>
        <dbReference type="ARBA" id="ARBA00023027"/>
    </source>
</evidence>
<evidence type="ECO:0000313" key="13">
    <source>
        <dbReference type="Proteomes" id="UP000646244"/>
    </source>
</evidence>
<keyword evidence="2 8" id="KW-0479">Metal-binding</keyword>
<dbReference type="GO" id="GO:0016616">
    <property type="term" value="F:oxidoreductase activity, acting on the CH-OH group of donors, NAD or NADP as acceptor"/>
    <property type="evidence" value="ECO:0007669"/>
    <property type="project" value="InterPro"/>
</dbReference>
<dbReference type="PANTHER" id="PTHR32092:SF5">
    <property type="entry name" value="6-PHOSPHO-BETA-GLUCOSIDASE"/>
    <property type="match status" value="1"/>
</dbReference>
<comment type="similarity">
    <text evidence="1 10">Belongs to the glycosyl hydrolase 4 family.</text>
</comment>
<dbReference type="RefSeq" id="WP_190110081.1">
    <property type="nucleotide sequence ID" value="NZ_BMVB01000008.1"/>
</dbReference>
<evidence type="ECO:0000256" key="9">
    <source>
        <dbReference type="PIRSR" id="PIRSR601088-4"/>
    </source>
</evidence>
<keyword evidence="4 10" id="KW-0520">NAD</keyword>
<evidence type="ECO:0000313" key="12">
    <source>
        <dbReference type="EMBL" id="GHC50459.1"/>
    </source>
</evidence>
<dbReference type="Pfam" id="PF11975">
    <property type="entry name" value="Glyco_hydro_4C"/>
    <property type="match status" value="1"/>
</dbReference>
<dbReference type="InterPro" id="IPR015955">
    <property type="entry name" value="Lactate_DH/Glyco_Ohase_4_C"/>
</dbReference>
<dbReference type="PANTHER" id="PTHR32092">
    <property type="entry name" value="6-PHOSPHO-BETA-GLUCOSIDASE-RELATED"/>
    <property type="match status" value="1"/>
</dbReference>
<dbReference type="PRINTS" id="PR00732">
    <property type="entry name" value="GLHYDRLASE4"/>
</dbReference>
<feature type="binding site" evidence="7">
    <location>
        <position position="144"/>
    </location>
    <ligand>
        <name>substrate</name>
    </ligand>
</feature>
<keyword evidence="3 10" id="KW-0378">Hydrolase</keyword>
<comment type="caution">
    <text evidence="12">The sequence shown here is derived from an EMBL/GenBank/DDBJ whole genome shotgun (WGS) entry which is preliminary data.</text>
</comment>
<dbReference type="AlphaFoldDB" id="A0A918TL07"/>
<dbReference type="Gene3D" id="3.90.110.10">
    <property type="entry name" value="Lactate dehydrogenase/glycoside hydrolase, family 4, C-terminal"/>
    <property type="match status" value="1"/>
</dbReference>
<dbReference type="SUPFAM" id="SSF56327">
    <property type="entry name" value="LDH C-terminal domain-like"/>
    <property type="match status" value="1"/>
</dbReference>
<keyword evidence="5 8" id="KW-0464">Manganese</keyword>
<name>A0A918TL07_STRCJ</name>
<dbReference type="Gene3D" id="3.40.50.720">
    <property type="entry name" value="NAD(P)-binding Rossmann-like Domain"/>
    <property type="match status" value="1"/>
</dbReference>
<feature type="binding site" evidence="8">
    <location>
        <position position="164"/>
    </location>
    <ligand>
        <name>Mn(2+)</name>
        <dbReference type="ChEBI" id="CHEBI:29035"/>
    </ligand>
</feature>
<feature type="domain" description="Glycosyl hydrolase family 4 C-terminal" evidence="11">
    <location>
        <begin position="190"/>
        <end position="393"/>
    </location>
</feature>
<sequence length="417" mass="44940">MKLAVVGGGSTYTPELVDGFARLREVLPVTELVLIDPAADRLELVGGLARRILARQGHPGRVTWTADLDAGVDGADAVLLQLRVGGQAAREQDETWPLECGCVGQETTGAGGLAKALRTVPVVLDIAERVRRRNPEAWIVDFTNPVGIVTRALLTAGHRAVGLCNVAIGFQRKFAKLLGVAPQEVELEHVGLNHLTWERAVRVGGQDVLPRLLAEHGQAIAADLRMPRALLDRLGVVPSYYLRYFYEHDAVVEELRNKPSRAAEVADMERRLLALYADPALDEKPELLARRGGAFYSEAAVALTSSLLADTGDVQVVNTLNHGTLPFLPDDAVVEVPATVGAHGARPLPVRPLEPLYSGLVAGVTAYEHLALEAALKGGRDRVFAALLAHPLIGQSAYADRLTDELLAHNREHLAWA</sequence>
<keyword evidence="6 10" id="KW-0326">Glycosidase</keyword>
<evidence type="ECO:0000256" key="6">
    <source>
        <dbReference type="ARBA" id="ARBA00023295"/>
    </source>
</evidence>
<reference evidence="12" key="1">
    <citation type="journal article" date="2014" name="Int. J. Syst. Evol. Microbiol.">
        <title>Complete genome sequence of Corynebacterium casei LMG S-19264T (=DSM 44701T), isolated from a smear-ripened cheese.</title>
        <authorList>
            <consortium name="US DOE Joint Genome Institute (JGI-PGF)"/>
            <person name="Walter F."/>
            <person name="Albersmeier A."/>
            <person name="Kalinowski J."/>
            <person name="Ruckert C."/>
        </authorList>
    </citation>
    <scope>NUCLEOTIDE SEQUENCE</scope>
    <source>
        <strain evidence="12">JCM 4633</strain>
    </source>
</reference>
<dbReference type="InterPro" id="IPR036291">
    <property type="entry name" value="NAD(P)-bd_dom_sf"/>
</dbReference>
<keyword evidence="8" id="KW-0170">Cobalt</keyword>
<dbReference type="CDD" id="cd05296">
    <property type="entry name" value="GH4_P_beta_glucosidase"/>
    <property type="match status" value="1"/>
</dbReference>
<feature type="site" description="Increases basicity of active site Tyr" evidence="9">
    <location>
        <position position="106"/>
    </location>
</feature>
<dbReference type="InterPro" id="IPR001088">
    <property type="entry name" value="Glyco_hydro_4"/>
</dbReference>
<reference evidence="12" key="2">
    <citation type="submission" date="2020-09" db="EMBL/GenBank/DDBJ databases">
        <authorList>
            <person name="Sun Q."/>
            <person name="Ohkuma M."/>
        </authorList>
    </citation>
    <scope>NUCLEOTIDE SEQUENCE</scope>
    <source>
        <strain evidence="12">JCM 4633</strain>
    </source>
</reference>